<feature type="compositionally biased region" description="Basic residues" evidence="1">
    <location>
        <begin position="296"/>
        <end position="306"/>
    </location>
</feature>
<feature type="region of interest" description="Disordered" evidence="1">
    <location>
        <begin position="279"/>
        <end position="320"/>
    </location>
</feature>
<name>A0A1E4RRP6_9ASCO</name>
<proteinExistence type="predicted"/>
<gene>
    <name evidence="2" type="ORF">HYPBUDRAFT_159735</name>
</gene>
<keyword evidence="3" id="KW-1185">Reference proteome</keyword>
<dbReference type="OrthoDB" id="4021219at2759"/>
<feature type="compositionally biased region" description="Polar residues" evidence="1">
    <location>
        <begin position="368"/>
        <end position="395"/>
    </location>
</feature>
<feature type="region of interest" description="Disordered" evidence="1">
    <location>
        <begin position="541"/>
        <end position="560"/>
    </location>
</feature>
<dbReference type="AlphaFoldDB" id="A0A1E4RRP6"/>
<feature type="compositionally biased region" description="Basic and acidic residues" evidence="1">
    <location>
        <begin position="444"/>
        <end position="453"/>
    </location>
</feature>
<dbReference type="EMBL" id="KV454538">
    <property type="protein sequence ID" value="ODV69918.1"/>
    <property type="molecule type" value="Genomic_DNA"/>
</dbReference>
<feature type="region of interest" description="Disordered" evidence="1">
    <location>
        <begin position="444"/>
        <end position="491"/>
    </location>
</feature>
<evidence type="ECO:0000313" key="3">
    <source>
        <dbReference type="Proteomes" id="UP000095085"/>
    </source>
</evidence>
<dbReference type="Proteomes" id="UP000095085">
    <property type="component" value="Unassembled WGS sequence"/>
</dbReference>
<sequence>MSYVDVDFYEDPILKLAKDPNLNKEKEKTSKIIHIIHNFPLTERKVSKLCLLSLTLLQSLEKIELNLKNWAFLSLDINSTDHFNNANPNEIKSFNTNVSHKVLGDCKELNKKLNKISFDIDYVTKSLKTLTPMEYISDSGTLLTSLTLRNIKLKDELSDKITVAYLKAKLITIGTDLEQMLEEDGITSSNNDNTGSTVITYKQFVVSLLKQLNNAIDSEDAAGKYECLAVISDMEQMFEVFKLERIQRQAVIYSDHSGGFDSELDTDYEYADDDFVNIDDTHLKPSKHSSREFHHSHNRRHHHGHQPHSANTSANATPRLRAPHPLKNEAISDDEVHGDFDDYESDYGSASMYSSMSVYNPPMVRSITRSQQLQPPHSGSPNQGDSPSSQISPSIMKSPRHRRDSMSSLSTTNILQKSTISEELPYLMTAFDLARNFEEDVHHYKEEDDRENFNSKSSKNKNPPKNPPPPPNTSTTTPNAPKKNIGPKFHYPESSIYSESNIIQPLPSASSYLYSNNSLLSKLGIRAQIINTELPKELSNNTSSNIKNGPIPDRRSTVMGSIGPTAAKKFITSYDNDDDNKNINKEDKENRRIITPLTRANLESHTISGLAAEDNFSDDYVE</sequence>
<dbReference type="GeneID" id="30997002"/>
<protein>
    <submittedName>
        <fullName evidence="2">Uncharacterized protein</fullName>
    </submittedName>
</protein>
<feature type="region of interest" description="Disordered" evidence="1">
    <location>
        <begin position="368"/>
        <end position="413"/>
    </location>
</feature>
<feature type="compositionally biased region" description="Low complexity" evidence="1">
    <location>
        <begin position="473"/>
        <end position="484"/>
    </location>
</feature>
<evidence type="ECO:0000256" key="1">
    <source>
        <dbReference type="SAM" id="MobiDB-lite"/>
    </source>
</evidence>
<feature type="compositionally biased region" description="Basic and acidic residues" evidence="1">
    <location>
        <begin position="279"/>
        <end position="295"/>
    </location>
</feature>
<reference evidence="3" key="1">
    <citation type="submission" date="2016-05" db="EMBL/GenBank/DDBJ databases">
        <title>Comparative genomics of biotechnologically important yeasts.</title>
        <authorList>
            <consortium name="DOE Joint Genome Institute"/>
            <person name="Riley R."/>
            <person name="Haridas S."/>
            <person name="Wolfe K.H."/>
            <person name="Lopes M.R."/>
            <person name="Hittinger C.T."/>
            <person name="Goker M."/>
            <person name="Salamov A."/>
            <person name="Wisecaver J."/>
            <person name="Long T.M."/>
            <person name="Aerts A.L."/>
            <person name="Barry K."/>
            <person name="Choi C."/>
            <person name="Clum A."/>
            <person name="Coughlan A.Y."/>
            <person name="Deshpande S."/>
            <person name="Douglass A.P."/>
            <person name="Hanson S.J."/>
            <person name="Klenk H.-P."/>
            <person name="Labutti K."/>
            <person name="Lapidus A."/>
            <person name="Lindquist E."/>
            <person name="Lipzen A."/>
            <person name="Meier-Kolthoff J.P."/>
            <person name="Ohm R.A."/>
            <person name="Otillar R.P."/>
            <person name="Pangilinan J."/>
            <person name="Peng Y."/>
            <person name="Rokas A."/>
            <person name="Rosa C.A."/>
            <person name="Scheuner C."/>
            <person name="Sibirny A.A."/>
            <person name="Slot J.C."/>
            <person name="Stielow J.B."/>
            <person name="Sun H."/>
            <person name="Kurtzman C.P."/>
            <person name="Blackwell M."/>
            <person name="Grigoriev I.V."/>
            <person name="Jeffries T.W."/>
        </authorList>
    </citation>
    <scope>NUCLEOTIDE SEQUENCE [LARGE SCALE GENOMIC DNA]</scope>
    <source>
        <strain evidence="3">NRRL Y-1933</strain>
    </source>
</reference>
<evidence type="ECO:0000313" key="2">
    <source>
        <dbReference type="EMBL" id="ODV69918.1"/>
    </source>
</evidence>
<feature type="compositionally biased region" description="Low complexity" evidence="1">
    <location>
        <begin position="454"/>
        <end position="463"/>
    </location>
</feature>
<organism evidence="2 3">
    <name type="scientific">Hyphopichia burtonii NRRL Y-1933</name>
    <dbReference type="NCBI Taxonomy" id="984485"/>
    <lineage>
        <taxon>Eukaryota</taxon>
        <taxon>Fungi</taxon>
        <taxon>Dikarya</taxon>
        <taxon>Ascomycota</taxon>
        <taxon>Saccharomycotina</taxon>
        <taxon>Pichiomycetes</taxon>
        <taxon>Debaryomycetaceae</taxon>
        <taxon>Hyphopichia</taxon>
    </lineage>
</organism>
<accession>A0A1E4RRP6</accession>
<dbReference type="RefSeq" id="XP_020078985.1">
    <property type="nucleotide sequence ID" value="XM_020222453.1"/>
</dbReference>